<proteinExistence type="predicted"/>
<feature type="transmembrane region" description="Helical" evidence="7">
    <location>
        <begin position="73"/>
        <end position="94"/>
    </location>
</feature>
<comment type="caution">
    <text evidence="8">The sequence shown here is derived from an EMBL/GenBank/DDBJ whole genome shotgun (WGS) entry which is preliminary data.</text>
</comment>
<sequence>MKNSAVLAPPAAAPAPPAEMSARTLLLLEGPIVPTLLRLAWPNVLVMVAQASTGLIETFWVSRLGTNALAGMALVFPGVMMMAMLSAGAVGGGISSAVARALGSGRRADADALVLHALLINCALGLLTSALFLVFGRQIYAAMGGRGGSLDAAMAYSNVVFAGNIVLWLMNALASVIRGSGEMLFPSTVVCVGVALLIPLSPLFIFGLGPVPAMGIAGGGAAVVATTALMAVILAWYILSGNSVVRLRIARLEPAFFADILRVGGVGTLSTLQTTLTVALTTGIVGAAAGPDAVAGYGTGSRLEYLLIPLVFGLGAPLVAMVGVNIGAGQKERALRIAMTGAALAFVACEAIGLAAALWPSAWLRLFGDDPMMIATGSAYLRFVGPAYGFFGLGLALYFASQGAGRLMWPLLGGFARLVIAVGGGWLALALTGSLPLVFVMLGAALAAYGAIVGIAVRSGVWFRKDRLALRAASVSS</sequence>
<feature type="transmembrane region" description="Helical" evidence="7">
    <location>
        <begin position="213"/>
        <end position="239"/>
    </location>
</feature>
<dbReference type="PIRSF" id="PIRSF006603">
    <property type="entry name" value="DinF"/>
    <property type="match status" value="1"/>
</dbReference>
<keyword evidence="6 7" id="KW-0472">Membrane</keyword>
<name>A0A366FDM8_9HYPH</name>
<dbReference type="Proteomes" id="UP000253529">
    <property type="component" value="Unassembled WGS sequence"/>
</dbReference>
<feature type="transmembrane region" description="Helical" evidence="7">
    <location>
        <begin position="379"/>
        <end position="400"/>
    </location>
</feature>
<evidence type="ECO:0000256" key="7">
    <source>
        <dbReference type="SAM" id="Phobius"/>
    </source>
</evidence>
<dbReference type="GO" id="GO:0015297">
    <property type="term" value="F:antiporter activity"/>
    <property type="evidence" value="ECO:0007669"/>
    <property type="project" value="InterPro"/>
</dbReference>
<feature type="transmembrane region" description="Helical" evidence="7">
    <location>
        <begin position="435"/>
        <end position="457"/>
    </location>
</feature>
<keyword evidence="2" id="KW-0813">Transport</keyword>
<evidence type="ECO:0000256" key="6">
    <source>
        <dbReference type="ARBA" id="ARBA00023136"/>
    </source>
</evidence>
<gene>
    <name evidence="8" type="ORF">DFR50_11425</name>
</gene>
<protein>
    <submittedName>
        <fullName evidence="8">Putative MATE family efflux protein</fullName>
    </submittedName>
</protein>
<feature type="transmembrane region" description="Helical" evidence="7">
    <location>
        <begin position="183"/>
        <end position="206"/>
    </location>
</feature>
<dbReference type="GO" id="GO:0005886">
    <property type="term" value="C:plasma membrane"/>
    <property type="evidence" value="ECO:0007669"/>
    <property type="project" value="UniProtKB-SubCell"/>
</dbReference>
<evidence type="ECO:0000256" key="1">
    <source>
        <dbReference type="ARBA" id="ARBA00004429"/>
    </source>
</evidence>
<dbReference type="GO" id="GO:0042910">
    <property type="term" value="F:xenobiotic transmembrane transporter activity"/>
    <property type="evidence" value="ECO:0007669"/>
    <property type="project" value="InterPro"/>
</dbReference>
<dbReference type="PANTHER" id="PTHR43549">
    <property type="entry name" value="MULTIDRUG RESISTANCE PROTEIN YPNP-RELATED"/>
    <property type="match status" value="1"/>
</dbReference>
<feature type="transmembrane region" description="Helical" evidence="7">
    <location>
        <begin position="407"/>
        <end position="429"/>
    </location>
</feature>
<feature type="transmembrane region" description="Helical" evidence="7">
    <location>
        <begin position="155"/>
        <end position="177"/>
    </location>
</feature>
<reference evidence="8 9" key="1">
    <citation type="submission" date="2018-06" db="EMBL/GenBank/DDBJ databases">
        <title>Genomic Encyclopedia of Type Strains, Phase IV (KMG-IV): sequencing the most valuable type-strain genomes for metagenomic binning, comparative biology and taxonomic classification.</title>
        <authorList>
            <person name="Goeker M."/>
        </authorList>
    </citation>
    <scope>NUCLEOTIDE SEQUENCE [LARGE SCALE GENOMIC DNA]</scope>
    <source>
        <strain evidence="8 9">DSM 24875</strain>
    </source>
</reference>
<comment type="subcellular location">
    <subcellularLocation>
        <location evidence="1">Cell inner membrane</location>
        <topology evidence="1">Multi-pass membrane protein</topology>
    </subcellularLocation>
</comment>
<dbReference type="RefSeq" id="WP_245427756.1">
    <property type="nucleotide sequence ID" value="NZ_QNRK01000014.1"/>
</dbReference>
<evidence type="ECO:0000256" key="2">
    <source>
        <dbReference type="ARBA" id="ARBA00022448"/>
    </source>
</evidence>
<dbReference type="EMBL" id="QNRK01000014">
    <property type="protein sequence ID" value="RBP12196.1"/>
    <property type="molecule type" value="Genomic_DNA"/>
</dbReference>
<feature type="transmembrane region" description="Helical" evidence="7">
    <location>
        <begin position="114"/>
        <end position="135"/>
    </location>
</feature>
<dbReference type="Pfam" id="PF01554">
    <property type="entry name" value="MatE"/>
    <property type="match status" value="2"/>
</dbReference>
<evidence type="ECO:0000256" key="5">
    <source>
        <dbReference type="ARBA" id="ARBA00022989"/>
    </source>
</evidence>
<feature type="transmembrane region" description="Helical" evidence="7">
    <location>
        <begin position="338"/>
        <end position="359"/>
    </location>
</feature>
<dbReference type="InterPro" id="IPR002528">
    <property type="entry name" value="MATE_fam"/>
</dbReference>
<dbReference type="InterPro" id="IPR052031">
    <property type="entry name" value="Membrane_Transporter-Flippase"/>
</dbReference>
<dbReference type="PANTHER" id="PTHR43549:SF3">
    <property type="entry name" value="MULTIDRUG RESISTANCE PROTEIN YPNP-RELATED"/>
    <property type="match status" value="1"/>
</dbReference>
<organism evidence="8 9">
    <name type="scientific">Roseiarcus fermentans</name>
    <dbReference type="NCBI Taxonomy" id="1473586"/>
    <lineage>
        <taxon>Bacteria</taxon>
        <taxon>Pseudomonadati</taxon>
        <taxon>Pseudomonadota</taxon>
        <taxon>Alphaproteobacteria</taxon>
        <taxon>Hyphomicrobiales</taxon>
        <taxon>Roseiarcaceae</taxon>
        <taxon>Roseiarcus</taxon>
    </lineage>
</organism>
<accession>A0A366FDM8</accession>
<evidence type="ECO:0000313" key="8">
    <source>
        <dbReference type="EMBL" id="RBP12196.1"/>
    </source>
</evidence>
<keyword evidence="3" id="KW-1003">Cell membrane</keyword>
<evidence type="ECO:0000256" key="3">
    <source>
        <dbReference type="ARBA" id="ARBA00022475"/>
    </source>
</evidence>
<evidence type="ECO:0000313" key="9">
    <source>
        <dbReference type="Proteomes" id="UP000253529"/>
    </source>
</evidence>
<keyword evidence="9" id="KW-1185">Reference proteome</keyword>
<keyword evidence="5 7" id="KW-1133">Transmembrane helix</keyword>
<evidence type="ECO:0000256" key="4">
    <source>
        <dbReference type="ARBA" id="ARBA00022692"/>
    </source>
</evidence>
<dbReference type="InterPro" id="IPR048279">
    <property type="entry name" value="MdtK-like"/>
</dbReference>
<dbReference type="AlphaFoldDB" id="A0A366FDM8"/>
<feature type="transmembrane region" description="Helical" evidence="7">
    <location>
        <begin position="306"/>
        <end position="326"/>
    </location>
</feature>
<keyword evidence="4 7" id="KW-0812">Transmembrane</keyword>